<dbReference type="PROSITE" id="PS51819">
    <property type="entry name" value="VOC"/>
    <property type="match status" value="1"/>
</dbReference>
<dbReference type="SMART" id="SM00320">
    <property type="entry name" value="WD40"/>
    <property type="match status" value="4"/>
</dbReference>
<evidence type="ECO:0000313" key="7">
    <source>
        <dbReference type="Proteomes" id="UP001149813"/>
    </source>
</evidence>
<sequence length="838" mass="90614">MHYSLAASTSDAVRVWSLDIAKEAGSHALANKHHERRRSTALAMAADANPEPTVVSTIAEGSAETASHSIHEIACLSWANDGSTYVVGGAGSSCIRQYSSDGTHIQDIKLNARSERASLMDIVSVQHYGSKSESLFVANNSVRQVRRWDFVKKDYTATCQTHTNDISCMAVSTKKRLVVSATSQGGEIAVFNLLHNTRSDLLSATHRSLTCLDISSSHRSQIAVGSEDGLLQLFDNARSSAAPVKTYSSVHMAPVRGIAFHPTNTSVIISVGLDGRIIATDSNAYSSNGANGGSNGSAMNIDAGAPLTCLTSSSDPFAVGAGTIDGDVLFFDMRAARSPLWRSTVGVRRAVTSLSLSQCNSPTRSNGATDTLRYSQTSAASLQEDDLGSTGYASSVRGDTMADIFSNDRDSTPSQPLARGTPRSSFSWSADPVAKADTARPPLRSDDKQVEDDDMIIVDENASIMRNDRSFMDLLSPEKAAAKTTYEARKAALDSNRENFLTTLSRNRGHAVAPSATNPRFRNPLLSKEPSWLTRTTGKAGAAKTPSHSKTPYDRDFARPYPKVSARASIVDPSPIPKPIEPTKQDEPADPYDLIGRIQSSNTHDTGDSMMEMFTPERKKPAVTDNLFLIPEADEDKDDCASGALLPLREQLSGEIRNLHLDMIRQDFVYQEQIRVLRAECCEARALRSEIDQLRRENEQLKRYLPFYNFTEADMPTPSADSAVQGQPAMSDCVALPDHGVYTVFVELGNTKIELLHPYGDKSPIAGFLTKNKSGGIHHVCINVSDITAALASLKTSGVRALSEEPKIGAHGLPVVFLHPKDCGGVLVELEEHKSNNV</sequence>
<proteinExistence type="inferred from homology"/>
<dbReference type="EMBL" id="JANBOJ010000103">
    <property type="protein sequence ID" value="KAJ1722607.1"/>
    <property type="molecule type" value="Genomic_DNA"/>
</dbReference>
<dbReference type="GO" id="GO:0046872">
    <property type="term" value="F:metal ion binding"/>
    <property type="evidence" value="ECO:0007669"/>
    <property type="project" value="UniProtKB-KW"/>
</dbReference>
<dbReference type="GO" id="GO:0046491">
    <property type="term" value="P:L-methylmalonyl-CoA metabolic process"/>
    <property type="evidence" value="ECO:0007669"/>
    <property type="project" value="TreeGrafter"/>
</dbReference>
<evidence type="ECO:0000256" key="4">
    <source>
        <dbReference type="SAM" id="MobiDB-lite"/>
    </source>
</evidence>
<dbReference type="InterPro" id="IPR017515">
    <property type="entry name" value="MeMalonyl-CoA_epimerase"/>
</dbReference>
<accession>A0A9W8CT88</accession>
<dbReference type="AlphaFoldDB" id="A0A9W8CT88"/>
<dbReference type="NCBIfam" id="TIGR03081">
    <property type="entry name" value="metmalonyl_epim"/>
    <property type="match status" value="1"/>
</dbReference>
<feature type="region of interest" description="Disordered" evidence="4">
    <location>
        <begin position="569"/>
        <end position="591"/>
    </location>
</feature>
<dbReference type="Gene3D" id="3.10.180.10">
    <property type="entry name" value="2,3-Dihydroxybiphenyl 1,2-Dioxygenase, domain 1"/>
    <property type="match status" value="1"/>
</dbReference>
<dbReference type="Gene3D" id="2.130.10.10">
    <property type="entry name" value="YVTN repeat-like/Quinoprotein amine dehydrogenase"/>
    <property type="match status" value="2"/>
</dbReference>
<organism evidence="6 7">
    <name type="scientific">Coemansia erecta</name>
    <dbReference type="NCBI Taxonomy" id="147472"/>
    <lineage>
        <taxon>Eukaryota</taxon>
        <taxon>Fungi</taxon>
        <taxon>Fungi incertae sedis</taxon>
        <taxon>Zoopagomycota</taxon>
        <taxon>Kickxellomycotina</taxon>
        <taxon>Kickxellomycetes</taxon>
        <taxon>Kickxellales</taxon>
        <taxon>Kickxellaceae</taxon>
        <taxon>Coemansia</taxon>
    </lineage>
</organism>
<dbReference type="GO" id="GO:0004493">
    <property type="term" value="F:methylmalonyl-CoA epimerase activity"/>
    <property type="evidence" value="ECO:0007669"/>
    <property type="project" value="TreeGrafter"/>
</dbReference>
<comment type="caution">
    <text evidence="6">The sequence shown here is derived from an EMBL/GenBank/DDBJ whole genome shotgun (WGS) entry which is preliminary data.</text>
</comment>
<keyword evidence="7" id="KW-1185">Reference proteome</keyword>
<feature type="region of interest" description="Disordered" evidence="4">
    <location>
        <begin position="536"/>
        <end position="556"/>
    </location>
</feature>
<feature type="domain" description="VOC" evidence="5">
    <location>
        <begin position="707"/>
        <end position="833"/>
    </location>
</feature>
<feature type="coiled-coil region" evidence="3">
    <location>
        <begin position="677"/>
        <end position="704"/>
    </location>
</feature>
<dbReference type="Proteomes" id="UP001149813">
    <property type="component" value="Unassembled WGS sequence"/>
</dbReference>
<dbReference type="InterPro" id="IPR015943">
    <property type="entry name" value="WD40/YVTN_repeat-like_dom_sf"/>
</dbReference>
<dbReference type="CDD" id="cd07249">
    <property type="entry name" value="MMCE"/>
    <property type="match status" value="1"/>
</dbReference>
<dbReference type="GO" id="GO:0005739">
    <property type="term" value="C:mitochondrion"/>
    <property type="evidence" value="ECO:0007669"/>
    <property type="project" value="TreeGrafter"/>
</dbReference>
<dbReference type="InterPro" id="IPR001680">
    <property type="entry name" value="WD40_rpt"/>
</dbReference>
<evidence type="ECO:0000256" key="2">
    <source>
        <dbReference type="ARBA" id="ARBA00022723"/>
    </source>
</evidence>
<evidence type="ECO:0000313" key="6">
    <source>
        <dbReference type="EMBL" id="KAJ1722607.1"/>
    </source>
</evidence>
<comment type="similarity">
    <text evidence="1">Belongs to the methylmalonyl-CoA epimerase family.</text>
</comment>
<dbReference type="InterPro" id="IPR029068">
    <property type="entry name" value="Glyas_Bleomycin-R_OHBP_Dase"/>
</dbReference>
<feature type="region of interest" description="Disordered" evidence="4">
    <location>
        <begin position="403"/>
        <end position="453"/>
    </location>
</feature>
<dbReference type="PANTHER" id="PTHR43048:SF3">
    <property type="entry name" value="METHYLMALONYL-COA EPIMERASE, MITOCHONDRIAL"/>
    <property type="match status" value="1"/>
</dbReference>
<gene>
    <name evidence="6" type="ORF">LPJ53_002986</name>
</gene>
<reference evidence="6" key="1">
    <citation type="submission" date="2022-07" db="EMBL/GenBank/DDBJ databases">
        <title>Phylogenomic reconstructions and comparative analyses of Kickxellomycotina fungi.</title>
        <authorList>
            <person name="Reynolds N.K."/>
            <person name="Stajich J.E."/>
            <person name="Barry K."/>
            <person name="Grigoriev I.V."/>
            <person name="Crous P."/>
            <person name="Smith M.E."/>
        </authorList>
    </citation>
    <scope>NUCLEOTIDE SEQUENCE</scope>
    <source>
        <strain evidence="6">NBRC 32514</strain>
    </source>
</reference>
<dbReference type="InterPro" id="IPR051785">
    <property type="entry name" value="MMCE/EMCE_epimerase"/>
</dbReference>
<evidence type="ECO:0000256" key="3">
    <source>
        <dbReference type="SAM" id="Coils"/>
    </source>
</evidence>
<dbReference type="InterPro" id="IPR036322">
    <property type="entry name" value="WD40_repeat_dom_sf"/>
</dbReference>
<dbReference type="SUPFAM" id="SSF54593">
    <property type="entry name" value="Glyoxalase/Bleomycin resistance protein/Dihydroxybiphenyl dioxygenase"/>
    <property type="match status" value="1"/>
</dbReference>
<dbReference type="SUPFAM" id="SSF50978">
    <property type="entry name" value="WD40 repeat-like"/>
    <property type="match status" value="1"/>
</dbReference>
<dbReference type="OrthoDB" id="1602884at2759"/>
<name>A0A9W8CT88_9FUNG</name>
<dbReference type="PANTHER" id="PTHR43048">
    <property type="entry name" value="METHYLMALONYL-COA EPIMERASE"/>
    <property type="match status" value="1"/>
</dbReference>
<keyword evidence="2" id="KW-0479">Metal-binding</keyword>
<protein>
    <recommendedName>
        <fullName evidence="5">VOC domain-containing protein</fullName>
    </recommendedName>
</protein>
<keyword evidence="3" id="KW-0175">Coiled coil</keyword>
<dbReference type="InterPro" id="IPR037523">
    <property type="entry name" value="VOC_core"/>
</dbReference>
<dbReference type="Pfam" id="PF13669">
    <property type="entry name" value="Glyoxalase_4"/>
    <property type="match status" value="1"/>
</dbReference>
<evidence type="ECO:0000256" key="1">
    <source>
        <dbReference type="ARBA" id="ARBA00009308"/>
    </source>
</evidence>
<evidence type="ECO:0000259" key="5">
    <source>
        <dbReference type="PROSITE" id="PS51819"/>
    </source>
</evidence>
<feature type="compositionally biased region" description="Low complexity" evidence="4">
    <location>
        <begin position="536"/>
        <end position="545"/>
    </location>
</feature>